<evidence type="ECO:0000313" key="2">
    <source>
        <dbReference type="EMBL" id="GBP39341.1"/>
    </source>
</evidence>
<comment type="caution">
    <text evidence="2">The sequence shown here is derived from an EMBL/GenBank/DDBJ whole genome shotgun (WGS) entry which is preliminary data.</text>
</comment>
<name>A0A4C1VLA5_EUMVA</name>
<dbReference type="InterPro" id="IPR027417">
    <property type="entry name" value="P-loop_NTPase"/>
</dbReference>
<sequence length="188" mass="20677">MASVVVNGFQEPKNCDRLIVDEALMSHFGAIVMATRLAGAKEVLLMGDVNQLPFIDRLNLFEMQYIRPNLVATVIKELLCTYRNPMDAAYALNEGFGKGEGTRVLTIHEAQGLMSEGTVIEKIVAKHKIHDSVSHAVVAVTRHTVSCVHHTDHGEDAIGRFIKRAVAASENQLKDNNAKMAIEIGTRE</sequence>
<dbReference type="AlphaFoldDB" id="A0A4C1VLA5"/>
<dbReference type="Pfam" id="PF01443">
    <property type="entry name" value="Viral_helicase1"/>
    <property type="match status" value="1"/>
</dbReference>
<reference evidence="2 3" key="1">
    <citation type="journal article" date="2019" name="Commun. Biol.">
        <title>The bagworm genome reveals a unique fibroin gene that provides high tensile strength.</title>
        <authorList>
            <person name="Kono N."/>
            <person name="Nakamura H."/>
            <person name="Ohtoshi R."/>
            <person name="Tomita M."/>
            <person name="Numata K."/>
            <person name="Arakawa K."/>
        </authorList>
    </citation>
    <scope>NUCLEOTIDE SEQUENCE [LARGE SCALE GENOMIC DNA]</scope>
</reference>
<dbReference type="Gene3D" id="3.40.50.300">
    <property type="entry name" value="P-loop containing nucleotide triphosphate hydrolases"/>
    <property type="match status" value="2"/>
</dbReference>
<gene>
    <name evidence="2" type="ORF">EVAR_24322_1</name>
</gene>
<keyword evidence="3" id="KW-1185">Reference proteome</keyword>
<dbReference type="InterPro" id="IPR027351">
    <property type="entry name" value="(+)RNA_virus_helicase_core_dom"/>
</dbReference>
<protein>
    <recommendedName>
        <fullName evidence="1">(+)RNA virus helicase C-terminal domain-containing protein</fullName>
    </recommendedName>
</protein>
<dbReference type="Proteomes" id="UP000299102">
    <property type="component" value="Unassembled WGS sequence"/>
</dbReference>
<organism evidence="2 3">
    <name type="scientific">Eumeta variegata</name>
    <name type="common">Bagworm moth</name>
    <name type="synonym">Eumeta japonica</name>
    <dbReference type="NCBI Taxonomy" id="151549"/>
    <lineage>
        <taxon>Eukaryota</taxon>
        <taxon>Metazoa</taxon>
        <taxon>Ecdysozoa</taxon>
        <taxon>Arthropoda</taxon>
        <taxon>Hexapoda</taxon>
        <taxon>Insecta</taxon>
        <taxon>Pterygota</taxon>
        <taxon>Neoptera</taxon>
        <taxon>Endopterygota</taxon>
        <taxon>Lepidoptera</taxon>
        <taxon>Glossata</taxon>
        <taxon>Ditrysia</taxon>
        <taxon>Tineoidea</taxon>
        <taxon>Psychidae</taxon>
        <taxon>Oiketicinae</taxon>
        <taxon>Eumeta</taxon>
    </lineage>
</organism>
<feature type="domain" description="(+)RNA virus helicase C-terminal" evidence="1">
    <location>
        <begin position="11"/>
        <end position="95"/>
    </location>
</feature>
<evidence type="ECO:0000259" key="1">
    <source>
        <dbReference type="Pfam" id="PF01443"/>
    </source>
</evidence>
<dbReference type="OrthoDB" id="9995375at2759"/>
<proteinExistence type="predicted"/>
<accession>A0A4C1VLA5</accession>
<dbReference type="GO" id="GO:0005524">
    <property type="term" value="F:ATP binding"/>
    <property type="evidence" value="ECO:0007669"/>
    <property type="project" value="InterPro"/>
</dbReference>
<dbReference type="EMBL" id="BGZK01000364">
    <property type="protein sequence ID" value="GBP39341.1"/>
    <property type="molecule type" value="Genomic_DNA"/>
</dbReference>
<evidence type="ECO:0000313" key="3">
    <source>
        <dbReference type="Proteomes" id="UP000299102"/>
    </source>
</evidence>